<sequence>MNRIPDRPGIKGHGLMAVERFADDTLHMAEFDVLSRKSTLGGRGDTVRLFLSDEGYAQVLAAQRRGEIRICRHSRVIEGHILPEKPKKRRRGR</sequence>
<evidence type="ECO:0000313" key="3">
    <source>
        <dbReference type="Proteomes" id="UP000283880"/>
    </source>
</evidence>
<dbReference type="RefSeq" id="WP_007716491.1">
    <property type="nucleotide sequence ID" value="NZ_JAWRJJ010000295.1"/>
</dbReference>
<dbReference type="OrthoDB" id="9803542at2"/>
<protein>
    <recommendedName>
        <fullName evidence="1">DUF5720 domain-containing protein</fullName>
    </recommendedName>
</protein>
<accession>A0A413FB95</accession>
<gene>
    <name evidence="2" type="ORF">DWV29_19625</name>
</gene>
<proteinExistence type="predicted"/>
<organism evidence="2 3">
    <name type="scientific">Enterocloster asparagiformis</name>
    <dbReference type="NCBI Taxonomy" id="333367"/>
    <lineage>
        <taxon>Bacteria</taxon>
        <taxon>Bacillati</taxon>
        <taxon>Bacillota</taxon>
        <taxon>Clostridia</taxon>
        <taxon>Lachnospirales</taxon>
        <taxon>Lachnospiraceae</taxon>
        <taxon>Enterocloster</taxon>
    </lineage>
</organism>
<dbReference type="InterPro" id="IPR043778">
    <property type="entry name" value="DUF5720"/>
</dbReference>
<dbReference type="EMBL" id="QSBM01000016">
    <property type="protein sequence ID" value="RGX26323.1"/>
    <property type="molecule type" value="Genomic_DNA"/>
</dbReference>
<comment type="caution">
    <text evidence="2">The sequence shown here is derived from an EMBL/GenBank/DDBJ whole genome shotgun (WGS) entry which is preliminary data.</text>
</comment>
<dbReference type="AlphaFoldDB" id="A0A413FB95"/>
<dbReference type="Proteomes" id="UP000283880">
    <property type="component" value="Unassembled WGS sequence"/>
</dbReference>
<feature type="domain" description="DUF5720" evidence="1">
    <location>
        <begin position="8"/>
        <end position="90"/>
    </location>
</feature>
<name>A0A413FB95_9FIRM</name>
<evidence type="ECO:0000259" key="1">
    <source>
        <dbReference type="Pfam" id="PF18987"/>
    </source>
</evidence>
<reference evidence="2 3" key="1">
    <citation type="submission" date="2018-08" db="EMBL/GenBank/DDBJ databases">
        <title>A genome reference for cultivated species of the human gut microbiota.</title>
        <authorList>
            <person name="Zou Y."/>
            <person name="Xue W."/>
            <person name="Luo G."/>
        </authorList>
    </citation>
    <scope>NUCLEOTIDE SEQUENCE [LARGE SCALE GENOMIC DNA]</scope>
    <source>
        <strain evidence="2 3">AF04-15</strain>
    </source>
</reference>
<dbReference type="Pfam" id="PF18987">
    <property type="entry name" value="DUF5720"/>
    <property type="match status" value="1"/>
</dbReference>
<evidence type="ECO:0000313" key="2">
    <source>
        <dbReference type="EMBL" id="RGX26323.1"/>
    </source>
</evidence>